<dbReference type="EMBL" id="AYKW01000056">
    <property type="protein sequence ID" value="PIL25425.1"/>
    <property type="molecule type" value="Genomic_DNA"/>
</dbReference>
<evidence type="ECO:0000313" key="2">
    <source>
        <dbReference type="Proteomes" id="UP000230002"/>
    </source>
</evidence>
<name>A0A2G8RV83_9APHY</name>
<accession>A0A2G8RV83</accession>
<evidence type="ECO:0000313" key="1">
    <source>
        <dbReference type="EMBL" id="PIL25425.1"/>
    </source>
</evidence>
<proteinExistence type="predicted"/>
<comment type="caution">
    <text evidence="1">The sequence shown here is derived from an EMBL/GenBank/DDBJ whole genome shotgun (WGS) entry which is preliminary data.</text>
</comment>
<sequence length="518" mass="57857">MRVLYQRVIWFPGLWCILVDKFATLGFQYADMVVSNPPLLLLILRLQFDDGAISKNPESVVAYKFRRFLFITAQVRAMNIDNSDFSPEVLQYVTGLLPKHRSTLLPGLRTANWLDDEYLIPSFLSSCLGASDSRASSPSPGNPDEPDGLIRVPPSPRFWIPFDTNAVRTLHLQMHTLVSPTDRAANYQLFLASIQQLQNQCRTVFPQLDRLMFLICRHKYHKPSMLSRMVANVIASFVLETDAVPLSASIPRPPSTLPFRQEHMQGGTFVEGMGINGYLSHAPVLNAAGETANGPAPPDAYPIVSAHLVTSNNGLALALACTTNMTPSSIEERHAFCSILSSASDFSGLETIVLHLDQISLRFSHGDLNFIAKTWKNLRTLDLRFKTVVTNEHLDIVQANSVQILTKPNSADRLKRIHLPALDLRNFRNLMKYRQDTLTTLTSCVLYVGDDEIKEVCVALLAAYPNLTTVSTGPGSDPRWSKVSQVLEAVREKRRAERSARQQRIRAEALFAHGQAHQ</sequence>
<protein>
    <submittedName>
        <fullName evidence="1">Uncharacterized protein</fullName>
    </submittedName>
</protein>
<dbReference type="Proteomes" id="UP000230002">
    <property type="component" value="Unassembled WGS sequence"/>
</dbReference>
<dbReference type="OrthoDB" id="10405093at2759"/>
<gene>
    <name evidence="1" type="ORF">GSI_13315</name>
</gene>
<organism evidence="1 2">
    <name type="scientific">Ganoderma sinense ZZ0214-1</name>
    <dbReference type="NCBI Taxonomy" id="1077348"/>
    <lineage>
        <taxon>Eukaryota</taxon>
        <taxon>Fungi</taxon>
        <taxon>Dikarya</taxon>
        <taxon>Basidiomycota</taxon>
        <taxon>Agaricomycotina</taxon>
        <taxon>Agaricomycetes</taxon>
        <taxon>Polyporales</taxon>
        <taxon>Polyporaceae</taxon>
        <taxon>Ganoderma</taxon>
    </lineage>
</organism>
<reference evidence="1 2" key="1">
    <citation type="journal article" date="2015" name="Sci. Rep.">
        <title>Chromosome-level genome map provides insights into diverse defense mechanisms in the medicinal fungus Ganoderma sinense.</title>
        <authorList>
            <person name="Zhu Y."/>
            <person name="Xu J."/>
            <person name="Sun C."/>
            <person name="Zhou S."/>
            <person name="Xu H."/>
            <person name="Nelson D.R."/>
            <person name="Qian J."/>
            <person name="Song J."/>
            <person name="Luo H."/>
            <person name="Xiang L."/>
            <person name="Li Y."/>
            <person name="Xu Z."/>
            <person name="Ji A."/>
            <person name="Wang L."/>
            <person name="Lu S."/>
            <person name="Hayward A."/>
            <person name="Sun W."/>
            <person name="Li X."/>
            <person name="Schwartz D.C."/>
            <person name="Wang Y."/>
            <person name="Chen S."/>
        </authorList>
    </citation>
    <scope>NUCLEOTIDE SEQUENCE [LARGE SCALE GENOMIC DNA]</scope>
    <source>
        <strain evidence="1 2">ZZ0214-1</strain>
    </source>
</reference>
<dbReference type="AlphaFoldDB" id="A0A2G8RV83"/>
<keyword evidence="2" id="KW-1185">Reference proteome</keyword>